<protein>
    <submittedName>
        <fullName evidence="1">Uncharacterized protein</fullName>
    </submittedName>
</protein>
<dbReference type="Proteomes" id="UP001159428">
    <property type="component" value="Unassembled WGS sequence"/>
</dbReference>
<dbReference type="EMBL" id="CALNXJ010000045">
    <property type="protein sequence ID" value="CAH3149129.1"/>
    <property type="molecule type" value="Genomic_DNA"/>
</dbReference>
<feature type="non-terminal residue" evidence="1">
    <location>
        <position position="1"/>
    </location>
</feature>
<accession>A0AAU9XIC5</accession>
<keyword evidence="2" id="KW-1185">Reference proteome</keyword>
<evidence type="ECO:0000313" key="1">
    <source>
        <dbReference type="EMBL" id="CAH3149129.1"/>
    </source>
</evidence>
<comment type="caution">
    <text evidence="1">The sequence shown here is derived from an EMBL/GenBank/DDBJ whole genome shotgun (WGS) entry which is preliminary data.</text>
</comment>
<gene>
    <name evidence="1" type="ORF">PMEA_00023975</name>
</gene>
<sequence length="78" mass="9111">SGIAVDNLTELETLMDEIIEQEKLAKESRDSKRLRQANKLQRKCEKRPWSDLDRQKKYLKLRVIKGSRPNDGGVEMVQ</sequence>
<reference evidence="1 2" key="1">
    <citation type="submission" date="2022-05" db="EMBL/GenBank/DDBJ databases">
        <authorList>
            <consortium name="Genoscope - CEA"/>
            <person name="William W."/>
        </authorList>
    </citation>
    <scope>NUCLEOTIDE SEQUENCE [LARGE SCALE GENOMIC DNA]</scope>
</reference>
<name>A0AAU9XIC5_9CNID</name>
<organism evidence="1 2">
    <name type="scientific">Pocillopora meandrina</name>
    <dbReference type="NCBI Taxonomy" id="46732"/>
    <lineage>
        <taxon>Eukaryota</taxon>
        <taxon>Metazoa</taxon>
        <taxon>Cnidaria</taxon>
        <taxon>Anthozoa</taxon>
        <taxon>Hexacorallia</taxon>
        <taxon>Scleractinia</taxon>
        <taxon>Astrocoeniina</taxon>
        <taxon>Pocilloporidae</taxon>
        <taxon>Pocillopora</taxon>
    </lineage>
</organism>
<dbReference type="AlphaFoldDB" id="A0AAU9XIC5"/>
<proteinExistence type="predicted"/>
<evidence type="ECO:0000313" key="2">
    <source>
        <dbReference type="Proteomes" id="UP001159428"/>
    </source>
</evidence>